<keyword evidence="7" id="KW-0547">Nucleotide-binding</keyword>
<evidence type="ECO:0000256" key="9">
    <source>
        <dbReference type="ARBA" id="ARBA00022842"/>
    </source>
</evidence>
<dbReference type="Proteomes" id="UP000075880">
    <property type="component" value="Unassembled WGS sequence"/>
</dbReference>
<dbReference type="SUPFAM" id="SSF53244">
    <property type="entry name" value="MurD-like peptide ligases, peptide-binding domain"/>
    <property type="match status" value="1"/>
</dbReference>
<evidence type="ECO:0000256" key="5">
    <source>
        <dbReference type="ARBA" id="ARBA00022598"/>
    </source>
</evidence>
<protein>
    <recommendedName>
        <fullName evidence="3">tetrahydrofolate synthase</fullName>
        <ecNumber evidence="3">6.3.2.17</ecNumber>
    </recommendedName>
    <alternativeName>
        <fullName evidence="11">Folylpoly-gamma-glutamate synthetase</fullName>
    </alternativeName>
    <alternativeName>
        <fullName evidence="10">Tetrahydrofolylpolyglutamate synthase</fullName>
    </alternativeName>
</protein>
<evidence type="ECO:0000256" key="10">
    <source>
        <dbReference type="ARBA" id="ARBA00030592"/>
    </source>
</evidence>
<evidence type="ECO:0000256" key="12">
    <source>
        <dbReference type="ARBA" id="ARBA00047493"/>
    </source>
</evidence>
<dbReference type="SUPFAM" id="SSF53623">
    <property type="entry name" value="MurD-like peptide ligases, catalytic domain"/>
    <property type="match status" value="1"/>
</dbReference>
<evidence type="ECO:0000256" key="6">
    <source>
        <dbReference type="ARBA" id="ARBA00022723"/>
    </source>
</evidence>
<dbReference type="EnsemblMetazoa" id="ENSAATROPT010081">
    <property type="protein sequence ID" value="ENSAATROPP009107"/>
    <property type="gene ID" value="ENSAATROPG008212"/>
</dbReference>
<evidence type="ECO:0000256" key="4">
    <source>
        <dbReference type="ARBA" id="ARBA00022563"/>
    </source>
</evidence>
<dbReference type="GO" id="GO:0006730">
    <property type="term" value="P:one-carbon metabolic process"/>
    <property type="evidence" value="ECO:0007669"/>
    <property type="project" value="UniProtKB-KW"/>
</dbReference>
<accession>A0AAG5DCZ7</accession>
<proteinExistence type="inferred from homology"/>
<dbReference type="GO" id="GO:0004326">
    <property type="term" value="F:tetrahydrofolylpolyglutamate synthase activity"/>
    <property type="evidence" value="ECO:0007669"/>
    <property type="project" value="UniProtKB-EC"/>
</dbReference>
<sequence length="644" mass="72935">MICTFKLTRTKNVENLKRSQYQNQSLVYIRMTVSAHDKLGKYSSNQHGDITTLVKIEQLRPIALRGSFAVYKHSANEIGFLHMDFRVGLCNSHYPVQFSRYVWKRLYLTITNHSMSSFHMFRLAVELIGRKAMMIESSVHRCGAISSAGVSLSKRQLCSSCPATSDRTLKEQNYENAVSTLNTFQSNYSVLQDSIKRKHQDDSKHISDITKFLDRIGIPLSRLDRLPVIHVSGSKGKGSTCAMVESILRNNGYRTGFFSSPHLVTVTERIRLDGVPIANERFAEHFWNIYNRLVTTRDCADDLPSYFCFLTIMAMEIFLHEKVDVGVIEVGIGGRYDSTNVLRNTQTVGITSLGLEHTQLLGETLEEIAWQKAGIIKPGCDVFTTLQPANALKVIQRECHQMKATLHITPIRLDEYDWVIKPALLNEACAAEELNTSLAVQIASNWIRRTRPNVLTVNSQTVPKNIAEGVDRCFWPGRLQRVAVGDRRTLYLDGAHTVESIDVCVRWFASKSLSHHHKLLIFNTTGERDSYKLLSILSRTIQFDAAFFTPNVAFSLATRADTVNHNFPVEQQLHRCEENCMLWQTQLCNRRGFRYDSVDSVFKQIEKMYPLASPHCDILITGSIHLLGAALTALKMEGYANNSS</sequence>
<keyword evidence="4" id="KW-0554">One-carbon metabolism</keyword>
<dbReference type="PANTHER" id="PTHR11136:SF5">
    <property type="entry name" value="FOLYLPOLYGLUTAMATE SYNTHASE, MITOCHONDRIAL"/>
    <property type="match status" value="1"/>
</dbReference>
<dbReference type="InterPro" id="IPR036565">
    <property type="entry name" value="Mur-like_cat_sf"/>
</dbReference>
<dbReference type="PROSITE" id="PS01012">
    <property type="entry name" value="FOLYLPOLYGLU_SYNT_2"/>
    <property type="match status" value="1"/>
</dbReference>
<dbReference type="PANTHER" id="PTHR11136">
    <property type="entry name" value="FOLYLPOLYGLUTAMATE SYNTHASE-RELATED"/>
    <property type="match status" value="1"/>
</dbReference>
<evidence type="ECO:0000256" key="7">
    <source>
        <dbReference type="ARBA" id="ARBA00022741"/>
    </source>
</evidence>
<dbReference type="GO" id="GO:0005829">
    <property type="term" value="C:cytosol"/>
    <property type="evidence" value="ECO:0007669"/>
    <property type="project" value="TreeGrafter"/>
</dbReference>
<keyword evidence="8" id="KW-0067">ATP-binding</keyword>
<evidence type="ECO:0000256" key="11">
    <source>
        <dbReference type="ARBA" id="ARBA00030876"/>
    </source>
</evidence>
<evidence type="ECO:0000256" key="3">
    <source>
        <dbReference type="ARBA" id="ARBA00013025"/>
    </source>
</evidence>
<evidence type="ECO:0000256" key="8">
    <source>
        <dbReference type="ARBA" id="ARBA00022840"/>
    </source>
</evidence>
<dbReference type="NCBIfam" id="TIGR01499">
    <property type="entry name" value="folC"/>
    <property type="match status" value="1"/>
</dbReference>
<evidence type="ECO:0000313" key="13">
    <source>
        <dbReference type="EnsemblMetazoa" id="ENSAATROPP009107"/>
    </source>
</evidence>
<dbReference type="GO" id="GO:0046872">
    <property type="term" value="F:metal ion binding"/>
    <property type="evidence" value="ECO:0007669"/>
    <property type="project" value="UniProtKB-KW"/>
</dbReference>
<evidence type="ECO:0000313" key="14">
    <source>
        <dbReference type="Proteomes" id="UP000075880"/>
    </source>
</evidence>
<reference evidence="13" key="1">
    <citation type="submission" date="2024-04" db="UniProtKB">
        <authorList>
            <consortium name="EnsemblMetazoa"/>
        </authorList>
    </citation>
    <scope>IDENTIFICATION</scope>
    <source>
        <strain evidence="13">EBRO</strain>
    </source>
</reference>
<comment type="similarity">
    <text evidence="2">Belongs to the folylpolyglutamate synthase family.</text>
</comment>
<dbReference type="InterPro" id="IPR036615">
    <property type="entry name" value="Mur_ligase_C_dom_sf"/>
</dbReference>
<dbReference type="Gene3D" id="3.90.190.20">
    <property type="entry name" value="Mur ligase, C-terminal domain"/>
    <property type="match status" value="1"/>
</dbReference>
<dbReference type="GO" id="GO:0005739">
    <property type="term" value="C:mitochondrion"/>
    <property type="evidence" value="ECO:0007669"/>
    <property type="project" value="TreeGrafter"/>
</dbReference>
<dbReference type="GO" id="GO:0005524">
    <property type="term" value="F:ATP binding"/>
    <property type="evidence" value="ECO:0007669"/>
    <property type="project" value="UniProtKB-KW"/>
</dbReference>
<dbReference type="Gene3D" id="3.40.1190.10">
    <property type="entry name" value="Mur-like, catalytic domain"/>
    <property type="match status" value="1"/>
</dbReference>
<name>A0AAG5DCZ7_ANOAO</name>
<keyword evidence="9" id="KW-0460">Magnesium</keyword>
<dbReference type="InterPro" id="IPR001645">
    <property type="entry name" value="Folylpolyglutamate_synth"/>
</dbReference>
<dbReference type="InterPro" id="IPR018109">
    <property type="entry name" value="Folylpolyglutamate_synth_CS"/>
</dbReference>
<keyword evidence="6" id="KW-0479">Metal-binding</keyword>
<keyword evidence="5" id="KW-0436">Ligase</keyword>
<evidence type="ECO:0000256" key="1">
    <source>
        <dbReference type="ARBA" id="ARBA00005150"/>
    </source>
</evidence>
<comment type="pathway">
    <text evidence="1">Cofactor biosynthesis; tetrahydrofolylpolyglutamate biosynthesis.</text>
</comment>
<organism evidence="13 14">
    <name type="scientific">Anopheles atroparvus</name>
    <name type="common">European mosquito</name>
    <dbReference type="NCBI Taxonomy" id="41427"/>
    <lineage>
        <taxon>Eukaryota</taxon>
        <taxon>Metazoa</taxon>
        <taxon>Ecdysozoa</taxon>
        <taxon>Arthropoda</taxon>
        <taxon>Hexapoda</taxon>
        <taxon>Insecta</taxon>
        <taxon>Pterygota</taxon>
        <taxon>Neoptera</taxon>
        <taxon>Endopterygota</taxon>
        <taxon>Diptera</taxon>
        <taxon>Nematocera</taxon>
        <taxon>Culicoidea</taxon>
        <taxon>Culicidae</taxon>
        <taxon>Anophelinae</taxon>
        <taxon>Anopheles</taxon>
    </lineage>
</organism>
<comment type="catalytic activity">
    <reaction evidence="12">
        <text>(6S)-5,6,7,8-tetrahydrofolyl-(gamma-L-Glu)(n) + L-glutamate + ATP = (6S)-5,6,7,8-tetrahydrofolyl-(gamma-L-Glu)(n+1) + ADP + phosphate + H(+)</text>
        <dbReference type="Rhea" id="RHEA:10580"/>
        <dbReference type="Rhea" id="RHEA-COMP:14738"/>
        <dbReference type="Rhea" id="RHEA-COMP:14740"/>
        <dbReference type="ChEBI" id="CHEBI:15378"/>
        <dbReference type="ChEBI" id="CHEBI:29985"/>
        <dbReference type="ChEBI" id="CHEBI:30616"/>
        <dbReference type="ChEBI" id="CHEBI:43474"/>
        <dbReference type="ChEBI" id="CHEBI:141005"/>
        <dbReference type="ChEBI" id="CHEBI:456216"/>
        <dbReference type="EC" id="6.3.2.17"/>
    </reaction>
</comment>
<dbReference type="AlphaFoldDB" id="A0AAG5DCZ7"/>
<dbReference type="EC" id="6.3.2.17" evidence="3"/>
<keyword evidence="14" id="KW-1185">Reference proteome</keyword>
<evidence type="ECO:0000256" key="2">
    <source>
        <dbReference type="ARBA" id="ARBA00008276"/>
    </source>
</evidence>